<feature type="transmembrane region" description="Helical" evidence="2">
    <location>
        <begin position="7"/>
        <end position="27"/>
    </location>
</feature>
<proteinExistence type="predicted"/>
<feature type="compositionally biased region" description="Basic and acidic residues" evidence="1">
    <location>
        <begin position="255"/>
        <end position="266"/>
    </location>
</feature>
<feature type="region of interest" description="Disordered" evidence="1">
    <location>
        <begin position="220"/>
        <end position="354"/>
    </location>
</feature>
<keyword evidence="2" id="KW-0812">Transmembrane</keyword>
<keyword evidence="2" id="KW-0472">Membrane</keyword>
<keyword evidence="2" id="KW-1133">Transmembrane helix</keyword>
<protein>
    <submittedName>
        <fullName evidence="3">9969_t:CDS:1</fullName>
    </submittedName>
</protein>
<feature type="compositionally biased region" description="Polar residues" evidence="1">
    <location>
        <begin position="555"/>
        <end position="570"/>
    </location>
</feature>
<feature type="compositionally biased region" description="Polar residues" evidence="1">
    <location>
        <begin position="334"/>
        <end position="344"/>
    </location>
</feature>
<accession>A0A9N8VQZ3</accession>
<feature type="compositionally biased region" description="Low complexity" evidence="1">
    <location>
        <begin position="587"/>
        <end position="604"/>
    </location>
</feature>
<dbReference type="OrthoDB" id="2396407at2759"/>
<evidence type="ECO:0000256" key="2">
    <source>
        <dbReference type="SAM" id="Phobius"/>
    </source>
</evidence>
<comment type="caution">
    <text evidence="3">The sequence shown here is derived from an EMBL/GenBank/DDBJ whole genome shotgun (WGS) entry which is preliminary data.</text>
</comment>
<evidence type="ECO:0000256" key="1">
    <source>
        <dbReference type="SAM" id="MobiDB-lite"/>
    </source>
</evidence>
<gene>
    <name evidence="3" type="ORF">AGERDE_LOCUS2363</name>
</gene>
<organism evidence="3 4">
    <name type="scientific">Ambispora gerdemannii</name>
    <dbReference type="NCBI Taxonomy" id="144530"/>
    <lineage>
        <taxon>Eukaryota</taxon>
        <taxon>Fungi</taxon>
        <taxon>Fungi incertae sedis</taxon>
        <taxon>Mucoromycota</taxon>
        <taxon>Glomeromycotina</taxon>
        <taxon>Glomeromycetes</taxon>
        <taxon>Archaeosporales</taxon>
        <taxon>Ambisporaceae</taxon>
        <taxon>Ambispora</taxon>
    </lineage>
</organism>
<dbReference type="Proteomes" id="UP000789831">
    <property type="component" value="Unassembled WGS sequence"/>
</dbReference>
<feature type="compositionally biased region" description="Low complexity" evidence="1">
    <location>
        <begin position="625"/>
        <end position="642"/>
    </location>
</feature>
<evidence type="ECO:0000313" key="3">
    <source>
        <dbReference type="EMBL" id="CAG8463233.1"/>
    </source>
</evidence>
<feature type="compositionally biased region" description="Polar residues" evidence="1">
    <location>
        <begin position="369"/>
        <end position="401"/>
    </location>
</feature>
<feature type="transmembrane region" description="Helical" evidence="2">
    <location>
        <begin position="81"/>
        <end position="101"/>
    </location>
</feature>
<feature type="compositionally biased region" description="Basic and acidic residues" evidence="1">
    <location>
        <begin position="650"/>
        <end position="666"/>
    </location>
</feature>
<sequence>MPQISPRFYVFCISALFLCFGIAVAVLTFSGINVTTIHITGPLLICYAAAYLVCAPSGLWGILGASKNNMVLCSRYVRDHWFATVFLSIIEAVKLVFIFTLKDKTIENLIDHNAPYETEYPRAEDRVELAQKAAIVQVSIQETLLIASGIVVLYSYRNLSSSHAPGIMLDLEAPRSRPVDRSSITTTELFNQRNNLDIDHIADRPPSPFIHRPKLEKVEESVLESNKIQPHPPALKPAPSNSNISTNKIPGIQRSSERNDGSRDRQQQNQLPFPQPAPPIILSIQQQQQQSPPPLRRKRTQTFGSTRDAAPLDPPARKLSNNIQQQSRRRSKSTSAVTGLTVPTNKPLPIPPSVVMIPSVSTHLISQIPSNQQRNPPSQIPSNQQRNPPSQIPSNQQRNLPSQISSSNQQRNLSSSKRNSKRFSPRLSPIPEGLRRTSLPTQMHSNYSDLRHSSSLPNLLTQDQPYYDLSNAPPVPPLPPYLQTGSSAPFKPYNDNNISSRQSRNYQRNQNEPQKLQISTNDRYASHYGNSGDSPRSSQFKYSEVPFNQGPYQGRDNNVYSNTNGYTSSPKVRPRSMHSTLEELRKNSWSSSKYYNNQPQNNYHHPNHQRDSNYGAGVAGGGNVNGTNRNSSSRRMNSSSNNDIRGNRLPRADRRDSRDSRDRRDVSNGNNMIPFNGNSRLQGGYINQQPRGSTRENLMTTRYN</sequence>
<feature type="compositionally biased region" description="Polar residues" evidence="1">
    <location>
        <begin position="239"/>
        <end position="248"/>
    </location>
</feature>
<feature type="compositionally biased region" description="Low complexity" evidence="1">
    <location>
        <begin position="280"/>
        <end position="290"/>
    </location>
</feature>
<feature type="transmembrane region" description="Helical" evidence="2">
    <location>
        <begin position="39"/>
        <end position="60"/>
    </location>
</feature>
<dbReference type="AlphaFoldDB" id="A0A9N8VQZ3"/>
<name>A0A9N8VQZ3_9GLOM</name>
<feature type="compositionally biased region" description="Low complexity" evidence="1">
    <location>
        <begin position="402"/>
        <end position="417"/>
    </location>
</feature>
<keyword evidence="4" id="KW-1185">Reference proteome</keyword>
<feature type="compositionally biased region" description="Polar residues" evidence="1">
    <location>
        <begin position="494"/>
        <end position="541"/>
    </location>
</feature>
<feature type="compositionally biased region" description="Polar residues" evidence="1">
    <location>
        <begin position="667"/>
        <end position="704"/>
    </location>
</feature>
<dbReference type="EMBL" id="CAJVPL010000194">
    <property type="protein sequence ID" value="CAG8463233.1"/>
    <property type="molecule type" value="Genomic_DNA"/>
</dbReference>
<evidence type="ECO:0000313" key="4">
    <source>
        <dbReference type="Proteomes" id="UP000789831"/>
    </source>
</evidence>
<feature type="region of interest" description="Disordered" evidence="1">
    <location>
        <begin position="369"/>
        <end position="704"/>
    </location>
</feature>
<feature type="compositionally biased region" description="Polar residues" evidence="1">
    <location>
        <begin position="438"/>
        <end position="464"/>
    </location>
</feature>
<reference evidence="3" key="1">
    <citation type="submission" date="2021-06" db="EMBL/GenBank/DDBJ databases">
        <authorList>
            <person name="Kallberg Y."/>
            <person name="Tangrot J."/>
            <person name="Rosling A."/>
        </authorList>
    </citation>
    <scope>NUCLEOTIDE SEQUENCE</scope>
    <source>
        <strain evidence="3">MT106</strain>
    </source>
</reference>